<sequence length="754" mass="79912">MLASEVYGSKRAGRRLGLECLERRELMAGMPLPDSPAVLAQLQLDKTLDTITETEVQVLLARAAAASNSEDAIIAVVDRGGHILGVRLEQDVLDNITDEALQIFAIDGAVAKARTAAFFANDQAPLTSRTVRNLSQSTVTQREVQSNPNVPDPLVNNPFDDADPTARTFGPGFVAPIGVGGHFPQGVKNTPPVDLFGIERQSRDSIVHPGLDGVKGSADDINLMSRFNVDPAFVPAGKLLEAPESYGFQSNRLDYAQSRGIATLPGGIPLVKVINGKPVVVGGIGVFFPGMNGDATFEQGFVQAANENAKPQTNEQRLNAPKVLEAEWIAFAAAGGATGLKTLKNQSVKINAINGVPALPSYDVLAKQGRIDLAGVTLELVGPNPTAKNRLPGVETIQRIGMQVMVGGDGTSGMDQVVDPGADMNPATPADNELYLPGETMPDGWLVTPHVSPTGASSLTVADIERIVTQGIAQAEKTRAAIRLNLTGATAKPGAPTAMVFAIADRDGNVLGLYRMKDATVFSIDVAVAKARNTAYYADASAIQPEDLVDDDQLLARGSITVAELTKNKAKTNGVVGSPDLYTNTKSTNLFVPATGLAFTNRTFRFLATPRYPAGIDGLPPIFSILNDVEVPTGVGKTRINRKTAENIGQPMLASQFQTVFGFDSFHAGRNFHDVDNIANQNGVVFFPGSTPLYVGATLNGGLGVSGDGVDQDDVVTFSAERGYVPPVNLQADQVFYRGVRLPSQKFNRNPPLR</sequence>
<dbReference type="PANTHER" id="PTHR34309">
    <property type="entry name" value="SLR1406 PROTEIN"/>
    <property type="match status" value="1"/>
</dbReference>
<dbReference type="EMBL" id="CP036274">
    <property type="protein sequence ID" value="QDU28568.1"/>
    <property type="molecule type" value="Genomic_DNA"/>
</dbReference>
<accession>A0A517YEB9</accession>
<organism evidence="1 2">
    <name type="scientific">Anatilimnocola aggregata</name>
    <dbReference type="NCBI Taxonomy" id="2528021"/>
    <lineage>
        <taxon>Bacteria</taxon>
        <taxon>Pseudomonadati</taxon>
        <taxon>Planctomycetota</taxon>
        <taxon>Planctomycetia</taxon>
        <taxon>Pirellulales</taxon>
        <taxon>Pirellulaceae</taxon>
        <taxon>Anatilimnocola</taxon>
    </lineage>
</organism>
<dbReference type="InterPro" id="IPR038084">
    <property type="entry name" value="PduO/GlcC-like_sf"/>
</dbReference>
<proteinExistence type="predicted"/>
<dbReference type="Gene3D" id="3.30.450.150">
    <property type="entry name" value="Haem-degrading domain"/>
    <property type="match status" value="3"/>
</dbReference>
<dbReference type="RefSeq" id="WP_145091064.1">
    <property type="nucleotide sequence ID" value="NZ_CP036274.1"/>
</dbReference>
<dbReference type="KEGG" id="aagg:ETAA8_36710"/>
<dbReference type="PANTHER" id="PTHR34309:SF1">
    <property type="entry name" value="PROTEIN GLCG"/>
    <property type="match status" value="1"/>
</dbReference>
<dbReference type="AlphaFoldDB" id="A0A517YEB9"/>
<keyword evidence="2" id="KW-1185">Reference proteome</keyword>
<protein>
    <submittedName>
        <fullName evidence="1">Uncharacterized protein</fullName>
    </submittedName>
</protein>
<dbReference type="Proteomes" id="UP000315017">
    <property type="component" value="Chromosome"/>
</dbReference>
<evidence type="ECO:0000313" key="2">
    <source>
        <dbReference type="Proteomes" id="UP000315017"/>
    </source>
</evidence>
<dbReference type="SUPFAM" id="SSF143744">
    <property type="entry name" value="GlcG-like"/>
    <property type="match status" value="2"/>
</dbReference>
<name>A0A517YEB9_9BACT</name>
<gene>
    <name evidence="1" type="ORF">ETAA8_36710</name>
</gene>
<dbReference type="OrthoDB" id="231510at2"/>
<dbReference type="InterPro" id="IPR052517">
    <property type="entry name" value="GlcG_carb_metab_protein"/>
</dbReference>
<evidence type="ECO:0000313" key="1">
    <source>
        <dbReference type="EMBL" id="QDU28568.1"/>
    </source>
</evidence>
<reference evidence="1 2" key="1">
    <citation type="submission" date="2019-02" db="EMBL/GenBank/DDBJ databases">
        <title>Deep-cultivation of Planctomycetes and their phenomic and genomic characterization uncovers novel biology.</title>
        <authorList>
            <person name="Wiegand S."/>
            <person name="Jogler M."/>
            <person name="Boedeker C."/>
            <person name="Pinto D."/>
            <person name="Vollmers J."/>
            <person name="Rivas-Marin E."/>
            <person name="Kohn T."/>
            <person name="Peeters S.H."/>
            <person name="Heuer A."/>
            <person name="Rast P."/>
            <person name="Oberbeckmann S."/>
            <person name="Bunk B."/>
            <person name="Jeske O."/>
            <person name="Meyerdierks A."/>
            <person name="Storesund J.E."/>
            <person name="Kallscheuer N."/>
            <person name="Luecker S."/>
            <person name="Lage O.M."/>
            <person name="Pohl T."/>
            <person name="Merkel B.J."/>
            <person name="Hornburger P."/>
            <person name="Mueller R.-W."/>
            <person name="Bruemmer F."/>
            <person name="Labrenz M."/>
            <person name="Spormann A.M."/>
            <person name="Op den Camp H."/>
            <person name="Overmann J."/>
            <person name="Amann R."/>
            <person name="Jetten M.S.M."/>
            <person name="Mascher T."/>
            <person name="Medema M.H."/>
            <person name="Devos D.P."/>
            <person name="Kaster A.-K."/>
            <person name="Ovreas L."/>
            <person name="Rohde M."/>
            <person name="Galperin M.Y."/>
            <person name="Jogler C."/>
        </authorList>
    </citation>
    <scope>NUCLEOTIDE SEQUENCE [LARGE SCALE GENOMIC DNA]</scope>
    <source>
        <strain evidence="1 2">ETA_A8</strain>
    </source>
</reference>